<proteinExistence type="predicted"/>
<name>A0A365XRA4_9BACT</name>
<keyword evidence="1" id="KW-1133">Transmembrane helix</keyword>
<protein>
    <submittedName>
        <fullName evidence="2">Uncharacterized protein</fullName>
    </submittedName>
</protein>
<keyword evidence="1" id="KW-0472">Membrane</keyword>
<evidence type="ECO:0000256" key="1">
    <source>
        <dbReference type="SAM" id="Phobius"/>
    </source>
</evidence>
<dbReference type="Proteomes" id="UP000253410">
    <property type="component" value="Unassembled WGS sequence"/>
</dbReference>
<gene>
    <name evidence="2" type="ORF">DF182_18455</name>
</gene>
<dbReference type="EMBL" id="QFFJ01000002">
    <property type="protein sequence ID" value="RBL88561.1"/>
    <property type="molecule type" value="Genomic_DNA"/>
</dbReference>
<accession>A0A365XRA4</accession>
<evidence type="ECO:0000313" key="2">
    <source>
        <dbReference type="EMBL" id="RBL88561.1"/>
    </source>
</evidence>
<organism evidence="2 3">
    <name type="scientific">Chitinophaga flava</name>
    <dbReference type="NCBI Taxonomy" id="2259036"/>
    <lineage>
        <taxon>Bacteria</taxon>
        <taxon>Pseudomonadati</taxon>
        <taxon>Bacteroidota</taxon>
        <taxon>Chitinophagia</taxon>
        <taxon>Chitinophagales</taxon>
        <taxon>Chitinophagaceae</taxon>
        <taxon>Chitinophaga</taxon>
    </lineage>
</organism>
<keyword evidence="1" id="KW-0812">Transmembrane</keyword>
<dbReference type="OrthoDB" id="4301792at2"/>
<feature type="transmembrane region" description="Helical" evidence="1">
    <location>
        <begin position="12"/>
        <end position="30"/>
    </location>
</feature>
<comment type="caution">
    <text evidence="2">The sequence shown here is derived from an EMBL/GenBank/DDBJ whole genome shotgun (WGS) entry which is preliminary data.</text>
</comment>
<dbReference type="AlphaFoldDB" id="A0A365XRA4"/>
<evidence type="ECO:0000313" key="3">
    <source>
        <dbReference type="Proteomes" id="UP000253410"/>
    </source>
</evidence>
<dbReference type="RefSeq" id="WP_113617304.1">
    <property type="nucleotide sequence ID" value="NZ_QFFJ01000002.1"/>
</dbReference>
<sequence>MKSLLVRYKKRIILFFIGAVLLTAGIYSYWNSYVKFIPTGFDGNDFCVVEENDLIVENLPAVLRYHGISFKVDKDGDICVKRYIADDRELIWNFTTKSMDSNWIANHQ</sequence>
<keyword evidence="3" id="KW-1185">Reference proteome</keyword>
<reference evidence="2 3" key="1">
    <citation type="submission" date="2018-05" db="EMBL/GenBank/DDBJ databases">
        <title>Chitinophaga sp. K3CV102501T nov., isolated from isolated from a monsoon evergreen broad-leaved forest soil.</title>
        <authorList>
            <person name="Lv Y."/>
        </authorList>
    </citation>
    <scope>NUCLEOTIDE SEQUENCE [LARGE SCALE GENOMIC DNA]</scope>
    <source>
        <strain evidence="2 3">GDMCC 1.1325</strain>
    </source>
</reference>